<feature type="transmembrane region" description="Helical" evidence="2">
    <location>
        <begin position="352"/>
        <end position="374"/>
    </location>
</feature>
<dbReference type="Proteomes" id="UP000186817">
    <property type="component" value="Unassembled WGS sequence"/>
</dbReference>
<keyword evidence="2" id="KW-1133">Transmembrane helix</keyword>
<keyword evidence="4" id="KW-1185">Reference proteome</keyword>
<keyword evidence="2" id="KW-0472">Membrane</keyword>
<comment type="caution">
    <text evidence="3">The sequence shown here is derived from an EMBL/GenBank/DDBJ whole genome shotgun (WGS) entry which is preliminary data.</text>
</comment>
<dbReference type="EMBL" id="LSRX01000727">
    <property type="protein sequence ID" value="OLP90109.1"/>
    <property type="molecule type" value="Genomic_DNA"/>
</dbReference>
<evidence type="ECO:0000256" key="1">
    <source>
        <dbReference type="SAM" id="MobiDB-lite"/>
    </source>
</evidence>
<feature type="region of interest" description="Disordered" evidence="1">
    <location>
        <begin position="11"/>
        <end position="37"/>
    </location>
</feature>
<name>A0A1Q9D4K4_SYMMI</name>
<feature type="transmembrane region" description="Helical" evidence="2">
    <location>
        <begin position="687"/>
        <end position="708"/>
    </location>
</feature>
<feature type="transmembrane region" description="Helical" evidence="2">
    <location>
        <begin position="321"/>
        <end position="340"/>
    </location>
</feature>
<protein>
    <submittedName>
        <fullName evidence="3">Uncharacterized protein</fullName>
    </submittedName>
</protein>
<evidence type="ECO:0000313" key="3">
    <source>
        <dbReference type="EMBL" id="OLP90109.1"/>
    </source>
</evidence>
<proteinExistence type="predicted"/>
<keyword evidence="2" id="KW-0812">Transmembrane</keyword>
<feature type="transmembrane region" description="Helical" evidence="2">
    <location>
        <begin position="249"/>
        <end position="268"/>
    </location>
</feature>
<sequence>MIGWAAVVPVQPEENPTRLPEPDARSPDGSRVGKMQSWAGLSRRPSEIFGPDAPEACDSVGKLFSYDPNFSVSLMDLNLIIVGTGPVSTELLRQRRLAGGRACVLWTEQMPILSDTAAFNRHPLSELRSSVFHLRNFCWQPPSMSRTNVREVEALRAAYRCWPSVVSRQGPDIVPLHEDQIYSISQDLDGRACGIEVLDGISGTLLWSMSGAVAFAGDAFAGVFTAACDTIHVASELDVSVRLEDAKPLTMMSTWSCLWTCLYSFVHLTTYCSAMRVFEPLSTAEQLPWWRCSFTVGLFPYGFAAYCVYWGNCLAGTKFPLGMKIVGGLVASILFTVFAFTSRDGSGEYRPIFTVVIGGTMSYITVSAVIHGVWCRLWARCESSSEKESDSSEVSSEEVKPVTVHKLSHLLWACAHFLFTFGSWMFLYMISMVFSRLNDTSAVGAALFLTLATNLTEKTVSFMTTSLYTGLVYNVRCRSGEKHILGDQRRHLMKPVALTHAFCESTRLISLLSVTMQYGGWWWSFNLALNLATNVLERSYSSFSFLTYLCPGLSRLILPGISMVLHQEAKLLSGYAQYVSVVAYLTADCITGNWATSAFNFESICLIIASVVVELAEDLVISVGIKPNNFWRKALQEDYAAQPILHPRQILCIDQVGVAWNSPPLSLHGTDSLDFWEVAAFMLPATYFSLVLILGRPLAIFCISLVWLMRMNLLLGAGYMHGVCPEPLPAEMRLWDGLTWTNPLRCA</sequence>
<feature type="transmembrane region" description="Helical" evidence="2">
    <location>
        <begin position="410"/>
        <end position="430"/>
    </location>
</feature>
<feature type="transmembrane region" description="Helical" evidence="2">
    <location>
        <begin position="288"/>
        <end position="309"/>
    </location>
</feature>
<organism evidence="3 4">
    <name type="scientific">Symbiodinium microadriaticum</name>
    <name type="common">Dinoflagellate</name>
    <name type="synonym">Zooxanthella microadriatica</name>
    <dbReference type="NCBI Taxonomy" id="2951"/>
    <lineage>
        <taxon>Eukaryota</taxon>
        <taxon>Sar</taxon>
        <taxon>Alveolata</taxon>
        <taxon>Dinophyceae</taxon>
        <taxon>Suessiales</taxon>
        <taxon>Symbiodiniaceae</taxon>
        <taxon>Symbiodinium</taxon>
    </lineage>
</organism>
<evidence type="ECO:0000313" key="4">
    <source>
        <dbReference type="Proteomes" id="UP000186817"/>
    </source>
</evidence>
<gene>
    <name evidence="3" type="ORF">AK812_SmicGene28335</name>
</gene>
<evidence type="ECO:0000256" key="2">
    <source>
        <dbReference type="SAM" id="Phobius"/>
    </source>
</evidence>
<reference evidence="3 4" key="1">
    <citation type="submission" date="2016-02" db="EMBL/GenBank/DDBJ databases">
        <title>Genome analysis of coral dinoflagellate symbionts highlights evolutionary adaptations to a symbiotic lifestyle.</title>
        <authorList>
            <person name="Aranda M."/>
            <person name="Li Y."/>
            <person name="Liew Y.J."/>
            <person name="Baumgarten S."/>
            <person name="Simakov O."/>
            <person name="Wilson M."/>
            <person name="Piel J."/>
            <person name="Ashoor H."/>
            <person name="Bougouffa S."/>
            <person name="Bajic V.B."/>
            <person name="Ryu T."/>
            <person name="Ravasi T."/>
            <person name="Bayer T."/>
            <person name="Micklem G."/>
            <person name="Kim H."/>
            <person name="Bhak J."/>
            <person name="Lajeunesse T.C."/>
            <person name="Voolstra C.R."/>
        </authorList>
    </citation>
    <scope>NUCLEOTIDE SEQUENCE [LARGE SCALE GENOMIC DNA]</scope>
    <source>
        <strain evidence="3 4">CCMP2467</strain>
    </source>
</reference>
<accession>A0A1Q9D4K4</accession>
<dbReference type="OrthoDB" id="413542at2759"/>
<dbReference type="AlphaFoldDB" id="A0A1Q9D4K4"/>